<dbReference type="Proteomes" id="UP000189628">
    <property type="component" value="Plasmid unnamed"/>
</dbReference>
<geneLocation type="plasmid" evidence="1">
    <name>unnamed</name>
</geneLocation>
<evidence type="ECO:0000313" key="1">
    <source>
        <dbReference type="EMBL" id="AQW32785.1"/>
    </source>
</evidence>
<accession>A0A1U9VQP0</accession>
<evidence type="ECO:0000313" key="2">
    <source>
        <dbReference type="Proteomes" id="UP000189628"/>
    </source>
</evidence>
<gene>
    <name evidence="1" type="ORF">B0B51_18960</name>
</gene>
<name>A0A1U9VQP0_9RALS</name>
<organism evidence="1 2">
    <name type="scientific">blood disease bacterium A2-HR MARDI</name>
    <dbReference type="NCBI Taxonomy" id="1944648"/>
    <lineage>
        <taxon>Bacteria</taxon>
        <taxon>Pseudomonadati</taxon>
        <taxon>Pseudomonadota</taxon>
        <taxon>Betaproteobacteria</taxon>
        <taxon>Burkholderiales</taxon>
        <taxon>Burkholderiaceae</taxon>
        <taxon>Ralstonia</taxon>
        <taxon>Ralstonia solanacearum species complex</taxon>
    </lineage>
</organism>
<protein>
    <submittedName>
        <fullName evidence="1">Uncharacterized protein</fullName>
    </submittedName>
</protein>
<sequence length="75" mass="8608">MWRQNRPLELGAPRLRNDLLNRVFRKTSDNHHPGIGLQCNSATNITSLSDRLESFRLIIAFRAKCQKFPENCGSP</sequence>
<proteinExistence type="predicted"/>
<dbReference type="AlphaFoldDB" id="A0A1U9VQP0"/>
<dbReference type="EMBL" id="CP019912">
    <property type="protein sequence ID" value="AQW32785.1"/>
    <property type="molecule type" value="Genomic_DNA"/>
</dbReference>
<keyword evidence="1" id="KW-0614">Plasmid</keyword>
<reference evidence="1 2" key="1">
    <citation type="submission" date="2017-02" db="EMBL/GenBank/DDBJ databases">
        <title>Blood Disease Bacterium A2-HR MARDI.</title>
        <authorList>
            <person name="Badrun R."/>
            <person name="Abu Bakar N."/>
            <person name="Laboh R."/>
        </authorList>
    </citation>
    <scope>NUCLEOTIDE SEQUENCE [LARGE SCALE GENOMIC DNA]</scope>
    <source>
        <strain evidence="1 2">A2-HR MARDI</strain>
        <plasmid evidence="2">Plasmid</plasmid>
    </source>
</reference>